<dbReference type="KEGG" id="sapo:SAPIO_CDS4310"/>
<dbReference type="AlphaFoldDB" id="A0A084G8M9"/>
<evidence type="ECO:0000256" key="2">
    <source>
        <dbReference type="SAM" id="Phobius"/>
    </source>
</evidence>
<evidence type="ECO:0000313" key="3">
    <source>
        <dbReference type="EMBL" id="KEZ43691.1"/>
    </source>
</evidence>
<dbReference type="CDD" id="cd12829">
    <property type="entry name" value="Alr1p-like"/>
    <property type="match status" value="1"/>
</dbReference>
<feature type="compositionally biased region" description="Basic and acidic residues" evidence="1">
    <location>
        <begin position="68"/>
        <end position="81"/>
    </location>
</feature>
<keyword evidence="4" id="KW-1185">Reference proteome</keyword>
<evidence type="ECO:0000256" key="1">
    <source>
        <dbReference type="SAM" id="MobiDB-lite"/>
    </source>
</evidence>
<dbReference type="Proteomes" id="UP000028545">
    <property type="component" value="Unassembled WGS sequence"/>
</dbReference>
<dbReference type="InterPro" id="IPR045861">
    <property type="entry name" value="CorA_cytoplasmic_dom"/>
</dbReference>
<dbReference type="PANTHER" id="PTHR21535:SF55">
    <property type="entry name" value="MAGNESIUM TRANSPORTER ALR1-RELATED"/>
    <property type="match status" value="1"/>
</dbReference>
<dbReference type="OrthoDB" id="29879at2759"/>
<name>A0A084G8M9_PSEDA</name>
<evidence type="ECO:0000313" key="4">
    <source>
        <dbReference type="Proteomes" id="UP000028545"/>
    </source>
</evidence>
<keyword evidence="2" id="KW-1133">Transmembrane helix</keyword>
<dbReference type="RefSeq" id="XP_016643490.1">
    <property type="nucleotide sequence ID" value="XM_016786888.1"/>
</dbReference>
<dbReference type="HOGENOM" id="CLU_007127_6_1_1"/>
<feature type="transmembrane region" description="Helical" evidence="2">
    <location>
        <begin position="501"/>
        <end position="525"/>
    </location>
</feature>
<dbReference type="InterPro" id="IPR002523">
    <property type="entry name" value="MgTranspt_CorA/ZnTranspt_ZntB"/>
</dbReference>
<dbReference type="Pfam" id="PF01544">
    <property type="entry name" value="CorA"/>
    <property type="match status" value="1"/>
</dbReference>
<dbReference type="SUPFAM" id="SSF143865">
    <property type="entry name" value="CorA soluble domain-like"/>
    <property type="match status" value="1"/>
</dbReference>
<dbReference type="EMBL" id="JOWA01000091">
    <property type="protein sequence ID" value="KEZ43691.1"/>
    <property type="molecule type" value="Genomic_DNA"/>
</dbReference>
<comment type="caution">
    <text evidence="3">The sequence shown here is derived from an EMBL/GenBank/DDBJ whole genome shotgun (WGS) entry which is preliminary data.</text>
</comment>
<gene>
    <name evidence="3" type="ORF">SAPIO_CDS4310</name>
</gene>
<feature type="compositionally biased region" description="Polar residues" evidence="1">
    <location>
        <begin position="30"/>
        <end position="40"/>
    </location>
</feature>
<dbReference type="Gene3D" id="1.20.58.340">
    <property type="entry name" value="Magnesium transport protein CorA, transmembrane region"/>
    <property type="match status" value="1"/>
</dbReference>
<dbReference type="GO" id="GO:0015095">
    <property type="term" value="F:magnesium ion transmembrane transporter activity"/>
    <property type="evidence" value="ECO:0007669"/>
    <property type="project" value="InterPro"/>
</dbReference>
<dbReference type="GO" id="GO:0005886">
    <property type="term" value="C:plasma membrane"/>
    <property type="evidence" value="ECO:0007669"/>
    <property type="project" value="TreeGrafter"/>
</dbReference>
<reference evidence="3 4" key="1">
    <citation type="journal article" date="2014" name="Genome Announc.">
        <title>Draft genome sequence of the pathogenic fungus Scedosporium apiospermum.</title>
        <authorList>
            <person name="Vandeputte P."/>
            <person name="Ghamrawi S."/>
            <person name="Rechenmann M."/>
            <person name="Iltis A."/>
            <person name="Giraud S."/>
            <person name="Fleury M."/>
            <person name="Thornton C."/>
            <person name="Delhaes L."/>
            <person name="Meyer W."/>
            <person name="Papon N."/>
            <person name="Bouchara J.P."/>
        </authorList>
    </citation>
    <scope>NUCLEOTIDE SEQUENCE [LARGE SCALE GENOMIC DNA]</scope>
    <source>
        <strain evidence="3 4">IHEM 14462</strain>
    </source>
</reference>
<organism evidence="3 4">
    <name type="scientific">Pseudallescheria apiosperma</name>
    <name type="common">Scedosporium apiospermum</name>
    <dbReference type="NCBI Taxonomy" id="563466"/>
    <lineage>
        <taxon>Eukaryota</taxon>
        <taxon>Fungi</taxon>
        <taxon>Dikarya</taxon>
        <taxon>Ascomycota</taxon>
        <taxon>Pezizomycotina</taxon>
        <taxon>Sordariomycetes</taxon>
        <taxon>Hypocreomycetidae</taxon>
        <taxon>Microascales</taxon>
        <taxon>Microascaceae</taxon>
        <taxon>Scedosporium</taxon>
    </lineage>
</organism>
<dbReference type="OMA" id="NDTTHSH"/>
<keyword evidence="2" id="KW-0472">Membrane</keyword>
<protein>
    <submittedName>
        <fullName evidence="3">Uncharacterized protein</fullName>
    </submittedName>
</protein>
<dbReference type="Gene3D" id="3.30.460.20">
    <property type="entry name" value="CorA soluble domain-like"/>
    <property type="match status" value="1"/>
</dbReference>
<dbReference type="PANTHER" id="PTHR21535">
    <property type="entry name" value="MAGNESIUM AND COBALT TRANSPORT PROTEIN/MITOCHONDRIAL IMPORT INNER MEMBRANE TRANSLOCASE SUBUNIT TIM8"/>
    <property type="match status" value="1"/>
</dbReference>
<dbReference type="GO" id="GO:0010961">
    <property type="term" value="P:intracellular magnesium ion homeostasis"/>
    <property type="evidence" value="ECO:0007669"/>
    <property type="project" value="TreeGrafter"/>
</dbReference>
<feature type="region of interest" description="Disordered" evidence="1">
    <location>
        <begin position="1"/>
        <end position="123"/>
    </location>
</feature>
<dbReference type="VEuPathDB" id="FungiDB:SAPIO_CDS4310"/>
<dbReference type="GeneID" id="27723382"/>
<keyword evidence="2" id="KW-0812">Transmembrane</keyword>
<proteinExistence type="predicted"/>
<accession>A0A084G8M9</accession>
<sequence>MSNAPARSLVPGASEIVDVDDNTLDVGRSGSDSLHSATASSERRSPPSPDFAKSLVDAHRRGTPTPRPEGDRGGSEKKNMERIPSTTTIGSDPGCYGRPRTVNRDTSSLPADRSEEDDVCHPLQNGQTKGRLCIDFNYLEILMTSEKRRQSSPRVFPSLLPTSITSKSLLRVSGDRDHTNIQAGQSPLNGADAGNGLTDICQGRADASRFSFFSTARDSTIYAAEFGDLAPPGEDIRQLFSFPKEDSDGFWWLNMENPTGEEVQAICNAFGIHPLTIEDITTQESREKFELFPSYYFACFRSPGRVVEADGIDYTPFNVYAVVFREGTISFSFVPNTHASHVRSRMATLKEHVQLSSDWVCYALIDDIVDSFAPAIDEIERKTDIIEDQVFTARLDDDREFIRRTDMARKDIICVMRLLGGKADVLRSFIKRCNEDYDLAPRMDMGLYLGDIQDHVITMTNNLIHFEKIISRSHSNYLAQLSIDSLNQGDRANDLLKRVTIIAALFMAGYLIFVLFGMNIIRRLFDSGRGNKSRKKISTVVGKRRCTSGAMATIQGIEMGTATAWLLLGSRPSALDGLK</sequence>
<dbReference type="InterPro" id="IPR044089">
    <property type="entry name" value="Alr1-like"/>
</dbReference>